<dbReference type="Gene3D" id="3.40.30.10">
    <property type="entry name" value="Glutaredoxin"/>
    <property type="match status" value="1"/>
</dbReference>
<dbReference type="PANTHER" id="PTHR44051">
    <property type="entry name" value="GLUTATHIONE S-TRANSFERASE-RELATED"/>
    <property type="match status" value="1"/>
</dbReference>
<dbReference type="Gene3D" id="1.20.1050.10">
    <property type="match status" value="1"/>
</dbReference>
<keyword evidence="4" id="KW-1185">Reference proteome</keyword>
<dbReference type="SFLD" id="SFLDS00019">
    <property type="entry name" value="Glutathione_Transferase_(cytos"/>
    <property type="match status" value="1"/>
</dbReference>
<feature type="domain" description="GST N-terminal" evidence="1">
    <location>
        <begin position="1"/>
        <end position="81"/>
    </location>
</feature>
<proteinExistence type="predicted"/>
<dbReference type="InterPro" id="IPR034346">
    <property type="entry name" value="Gtt2-like_C"/>
</dbReference>
<dbReference type="PROSITE" id="PS50404">
    <property type="entry name" value="GST_NTER"/>
    <property type="match status" value="1"/>
</dbReference>
<protein>
    <submittedName>
        <fullName evidence="3">Glutathione S-transferase</fullName>
    </submittedName>
</protein>
<dbReference type="AlphaFoldDB" id="A0A521EW90"/>
<organism evidence="3 4">
    <name type="scientific">Ruegeria faecimaris</name>
    <dbReference type="NCBI Taxonomy" id="686389"/>
    <lineage>
        <taxon>Bacteria</taxon>
        <taxon>Pseudomonadati</taxon>
        <taxon>Pseudomonadota</taxon>
        <taxon>Alphaproteobacteria</taxon>
        <taxon>Rhodobacterales</taxon>
        <taxon>Roseobacteraceae</taxon>
        <taxon>Ruegeria</taxon>
    </lineage>
</organism>
<evidence type="ECO:0000259" key="1">
    <source>
        <dbReference type="PROSITE" id="PS50404"/>
    </source>
</evidence>
<dbReference type="InterPro" id="IPR036249">
    <property type="entry name" value="Thioredoxin-like_sf"/>
</dbReference>
<dbReference type="InterPro" id="IPR004045">
    <property type="entry name" value="Glutathione_S-Trfase_N"/>
</dbReference>
<dbReference type="Proteomes" id="UP000319555">
    <property type="component" value="Unassembled WGS sequence"/>
</dbReference>
<dbReference type="SFLD" id="SFLDG00358">
    <property type="entry name" value="Main_(cytGST)"/>
    <property type="match status" value="1"/>
</dbReference>
<dbReference type="CDD" id="cd03182">
    <property type="entry name" value="GST_C_GTT2_like"/>
    <property type="match status" value="1"/>
</dbReference>
<keyword evidence="3" id="KW-0808">Transferase</keyword>
<dbReference type="OrthoDB" id="9794721at2"/>
<dbReference type="EMBL" id="FXTE01000014">
    <property type="protein sequence ID" value="SMO88218.1"/>
    <property type="molecule type" value="Genomic_DNA"/>
</dbReference>
<dbReference type="RefSeq" id="WP_142639383.1">
    <property type="nucleotide sequence ID" value="NZ_CANMQC010000013.1"/>
</dbReference>
<dbReference type="SUPFAM" id="SSF47616">
    <property type="entry name" value="GST C-terminal domain-like"/>
    <property type="match status" value="1"/>
</dbReference>
<dbReference type="PROSITE" id="PS50405">
    <property type="entry name" value="GST_CTER"/>
    <property type="match status" value="1"/>
</dbReference>
<evidence type="ECO:0000313" key="3">
    <source>
        <dbReference type="EMBL" id="SMO88218.1"/>
    </source>
</evidence>
<accession>A0A521EW90</accession>
<feature type="domain" description="GST C-terminal" evidence="2">
    <location>
        <begin position="86"/>
        <end position="209"/>
    </location>
</feature>
<dbReference type="Pfam" id="PF13409">
    <property type="entry name" value="GST_N_2"/>
    <property type="match status" value="1"/>
</dbReference>
<dbReference type="GO" id="GO:0016740">
    <property type="term" value="F:transferase activity"/>
    <property type="evidence" value="ECO:0007669"/>
    <property type="project" value="UniProtKB-KW"/>
</dbReference>
<dbReference type="InterPro" id="IPR034345">
    <property type="entry name" value="Gtt2-like_N"/>
</dbReference>
<dbReference type="PANTHER" id="PTHR44051:SF8">
    <property type="entry name" value="GLUTATHIONE S-TRANSFERASE GSTA"/>
    <property type="match status" value="1"/>
</dbReference>
<dbReference type="CDD" id="cd03051">
    <property type="entry name" value="GST_N_GTT2_like"/>
    <property type="match status" value="1"/>
</dbReference>
<dbReference type="Pfam" id="PF13410">
    <property type="entry name" value="GST_C_2"/>
    <property type="match status" value="1"/>
</dbReference>
<dbReference type="InterPro" id="IPR040079">
    <property type="entry name" value="Glutathione_S-Trfase"/>
</dbReference>
<dbReference type="InterPro" id="IPR036282">
    <property type="entry name" value="Glutathione-S-Trfase_C_sf"/>
</dbReference>
<name>A0A521EW90_9RHOB</name>
<dbReference type="SUPFAM" id="SSF52833">
    <property type="entry name" value="Thioredoxin-like"/>
    <property type="match status" value="1"/>
</dbReference>
<gene>
    <name evidence="3" type="ORF">SAMN06265380_11437</name>
</gene>
<evidence type="ECO:0000259" key="2">
    <source>
        <dbReference type="PROSITE" id="PS50405"/>
    </source>
</evidence>
<reference evidence="3 4" key="1">
    <citation type="submission" date="2017-05" db="EMBL/GenBank/DDBJ databases">
        <authorList>
            <person name="Varghese N."/>
            <person name="Submissions S."/>
        </authorList>
    </citation>
    <scope>NUCLEOTIDE SEQUENCE [LARGE SCALE GENOMIC DNA]</scope>
    <source>
        <strain evidence="3 4">DSM 28009</strain>
    </source>
</reference>
<evidence type="ECO:0000313" key="4">
    <source>
        <dbReference type="Proteomes" id="UP000319555"/>
    </source>
</evidence>
<dbReference type="InterPro" id="IPR010987">
    <property type="entry name" value="Glutathione-S-Trfase_C-like"/>
</dbReference>
<sequence>MLFYDCTTAPNPRRARMFIAEKGLEIETRNISIAKAEQLDGAFLAVNPNATIPVLVTDEGATLTENLGIAAYLEARFPEPPLMGRTPDEKGLVLMWNSIVEQQGGVPIAEALRNTHPAFKDRAIPGPANYAQIPELAQRGTARVGRFFDLLETRLKDSAFVAGAEFTLADISTFVFVDFARVIKMRIPQENTATLSWFDKIASRPSAQL</sequence>